<dbReference type="InterPro" id="IPR010980">
    <property type="entry name" value="Cyt_c/b562"/>
</dbReference>
<feature type="signal peptide" evidence="1">
    <location>
        <begin position="1"/>
        <end position="25"/>
    </location>
</feature>
<keyword evidence="3" id="KW-1185">Reference proteome</keyword>
<name>A0ABU4WYH2_9HYPH</name>
<dbReference type="RefSeq" id="WP_320213931.1">
    <property type="nucleotide sequence ID" value="NZ_JAVIIS010000011.1"/>
</dbReference>
<organism evidence="2 3">
    <name type="scientific">Mesorhizobium australafricanum</name>
    <dbReference type="NCBI Taxonomy" id="3072311"/>
    <lineage>
        <taxon>Bacteria</taxon>
        <taxon>Pseudomonadati</taxon>
        <taxon>Pseudomonadota</taxon>
        <taxon>Alphaproteobacteria</taxon>
        <taxon>Hyphomicrobiales</taxon>
        <taxon>Phyllobacteriaceae</taxon>
        <taxon>Mesorhizobium</taxon>
    </lineage>
</organism>
<dbReference type="Proteomes" id="UP001272097">
    <property type="component" value="Unassembled WGS sequence"/>
</dbReference>
<dbReference type="SUPFAM" id="SSF47175">
    <property type="entry name" value="Cytochromes"/>
    <property type="match status" value="1"/>
</dbReference>
<sequence>MRGRVIRGAAMLVLAGPLVLAPSLAAGPGDPIVAARQASMKEMAAAARAIAEMFNGKRAYEPAAFKAAADTLSARAGAALVAEFPQGTLGAPSGARLEIGEARPEFEALARHIGRLADALADKAGNAPPEITADMRMGAGLPMDGGSLLGKRPGAAEADPAKMPAEHLLHLILQDCTSCHSKFRQKQR</sequence>
<reference evidence="2 3" key="1">
    <citation type="submission" date="2023-08" db="EMBL/GenBank/DDBJ databases">
        <title>Implementing the SeqCode for naming new Mesorhizobium species isolated from Vachellia karroo root nodules.</title>
        <authorList>
            <person name="Van Lill M."/>
        </authorList>
    </citation>
    <scope>NUCLEOTIDE SEQUENCE [LARGE SCALE GENOMIC DNA]</scope>
    <source>
        <strain evidence="2 3">VK3E</strain>
    </source>
</reference>
<keyword evidence="1" id="KW-0732">Signal</keyword>
<dbReference type="PROSITE" id="PS51009">
    <property type="entry name" value="CYTCII"/>
    <property type="match status" value="1"/>
</dbReference>
<dbReference type="Gene3D" id="1.20.120.10">
    <property type="entry name" value="Cytochrome c/b562"/>
    <property type="match status" value="1"/>
</dbReference>
<evidence type="ECO:0000256" key="1">
    <source>
        <dbReference type="SAM" id="SignalP"/>
    </source>
</evidence>
<comment type="caution">
    <text evidence="2">The sequence shown here is derived from an EMBL/GenBank/DDBJ whole genome shotgun (WGS) entry which is preliminary data.</text>
</comment>
<gene>
    <name evidence="2" type="ORF">RFM51_10445</name>
</gene>
<protein>
    <submittedName>
        <fullName evidence="2">Cytochrome c</fullName>
    </submittedName>
</protein>
<feature type="chain" id="PRO_5046511635" evidence="1">
    <location>
        <begin position="26"/>
        <end position="188"/>
    </location>
</feature>
<accession>A0ABU4WYH2</accession>
<dbReference type="InterPro" id="IPR002321">
    <property type="entry name" value="Cyt_c_II"/>
</dbReference>
<evidence type="ECO:0000313" key="2">
    <source>
        <dbReference type="EMBL" id="MDX8440015.1"/>
    </source>
</evidence>
<proteinExistence type="predicted"/>
<evidence type="ECO:0000313" key="3">
    <source>
        <dbReference type="Proteomes" id="UP001272097"/>
    </source>
</evidence>
<dbReference type="EMBL" id="JAVIIS010000011">
    <property type="protein sequence ID" value="MDX8440015.1"/>
    <property type="molecule type" value="Genomic_DNA"/>
</dbReference>
<dbReference type="Pfam" id="PF01322">
    <property type="entry name" value="Cytochrom_C_2"/>
    <property type="match status" value="1"/>
</dbReference>